<dbReference type="InterPro" id="IPR007029">
    <property type="entry name" value="YHS_dom"/>
</dbReference>
<protein>
    <submittedName>
        <fullName evidence="3">YHS domain-containing protein</fullName>
    </submittedName>
</protein>
<keyword evidence="4" id="KW-1185">Reference proteome</keyword>
<gene>
    <name evidence="3" type="ORF">SAMN05444410_10486</name>
</gene>
<dbReference type="Gene3D" id="1.10.620.20">
    <property type="entry name" value="Ribonucleotide Reductase, subunit A"/>
    <property type="match status" value="1"/>
</dbReference>
<evidence type="ECO:0000256" key="1">
    <source>
        <dbReference type="SAM" id="SignalP"/>
    </source>
</evidence>
<evidence type="ECO:0000259" key="2">
    <source>
        <dbReference type="SMART" id="SM00746"/>
    </source>
</evidence>
<organism evidence="3 4">
    <name type="scientific">Hydrobacter penzbergensis</name>
    <dbReference type="NCBI Taxonomy" id="1235997"/>
    <lineage>
        <taxon>Bacteria</taxon>
        <taxon>Pseudomonadati</taxon>
        <taxon>Bacteroidota</taxon>
        <taxon>Chitinophagia</taxon>
        <taxon>Chitinophagales</taxon>
        <taxon>Chitinophagaceae</taxon>
        <taxon>Hydrobacter</taxon>
    </lineage>
</organism>
<name>A0A8X8LEG2_9BACT</name>
<dbReference type="InterPro" id="IPR012348">
    <property type="entry name" value="RNR-like"/>
</dbReference>
<feature type="domain" description="TRASH" evidence="2">
    <location>
        <begin position="64"/>
        <end position="101"/>
    </location>
</feature>
<evidence type="ECO:0000313" key="3">
    <source>
        <dbReference type="EMBL" id="SDW60757.1"/>
    </source>
</evidence>
<dbReference type="Pfam" id="PF04945">
    <property type="entry name" value="YHS"/>
    <property type="match status" value="1"/>
</dbReference>
<keyword evidence="1" id="KW-0732">Signal</keyword>
<feature type="signal peptide" evidence="1">
    <location>
        <begin position="1"/>
        <end position="19"/>
    </location>
</feature>
<dbReference type="GO" id="GO:0016491">
    <property type="term" value="F:oxidoreductase activity"/>
    <property type="evidence" value="ECO:0007669"/>
    <property type="project" value="InterPro"/>
</dbReference>
<dbReference type="EMBL" id="FNNO01000004">
    <property type="protein sequence ID" value="SDW60757.1"/>
    <property type="molecule type" value="Genomic_DNA"/>
</dbReference>
<comment type="caution">
    <text evidence="3">The sequence shown here is derived from an EMBL/GenBank/DDBJ whole genome shotgun (WGS) entry which is preliminary data.</text>
</comment>
<dbReference type="InterPro" id="IPR011017">
    <property type="entry name" value="TRASH_dom"/>
</dbReference>
<feature type="chain" id="PRO_5036474647" evidence="1">
    <location>
        <begin position="20"/>
        <end position="111"/>
    </location>
</feature>
<dbReference type="RefSeq" id="WP_139173851.1">
    <property type="nucleotide sequence ID" value="NZ_FNNO01000004.1"/>
</dbReference>
<accession>A0A8X8LEG2</accession>
<evidence type="ECO:0000313" key="4">
    <source>
        <dbReference type="Proteomes" id="UP000198711"/>
    </source>
</evidence>
<proteinExistence type="predicted"/>
<dbReference type="Proteomes" id="UP000198711">
    <property type="component" value="Unassembled WGS sequence"/>
</dbReference>
<dbReference type="SMART" id="SM00746">
    <property type="entry name" value="TRASH"/>
    <property type="match status" value="1"/>
</dbReference>
<dbReference type="AlphaFoldDB" id="A0A8X8LEG2"/>
<sequence>MRKSLHAYPFFATSLILLAACLFTSSCTNNSQAEAKKKDSSGTHPDPMSLELRFTADMLDNKKDPSCGMPVTAGMSDTVHYHGKVIGFCSKECKAEFQKSPDKYIVASEMK</sequence>
<reference evidence="3 4" key="1">
    <citation type="submission" date="2016-10" db="EMBL/GenBank/DDBJ databases">
        <authorList>
            <person name="Varghese N."/>
            <person name="Submissions S."/>
        </authorList>
    </citation>
    <scope>NUCLEOTIDE SEQUENCE [LARGE SCALE GENOMIC DNA]</scope>
    <source>
        <strain evidence="3 4">DSM 25353</strain>
    </source>
</reference>
<dbReference type="PROSITE" id="PS51257">
    <property type="entry name" value="PROKAR_LIPOPROTEIN"/>
    <property type="match status" value="1"/>
</dbReference>